<dbReference type="RefSeq" id="WP_138535136.1">
    <property type="nucleotide sequence ID" value="NZ_VANR01000002.1"/>
</dbReference>
<evidence type="ECO:0000313" key="1">
    <source>
        <dbReference type="EMBL" id="TMM31410.1"/>
    </source>
</evidence>
<gene>
    <name evidence="1" type="ORF">FDT66_05450</name>
</gene>
<dbReference type="Proteomes" id="UP000307140">
    <property type="component" value="Unassembled WGS sequence"/>
</dbReference>
<reference evidence="1 2" key="1">
    <citation type="submission" date="2019-05" db="EMBL/GenBank/DDBJ databases">
        <title>Polaribacter aestuariivivens sp. nov., isolated from a tidal flat.</title>
        <authorList>
            <person name="Yoon J.-H."/>
        </authorList>
    </citation>
    <scope>NUCLEOTIDE SEQUENCE [LARGE SCALE GENOMIC DNA]</scope>
    <source>
        <strain evidence="1 2">DBTF-3</strain>
    </source>
</reference>
<protein>
    <recommendedName>
        <fullName evidence="3">Lipocalin-like domain-containing protein</fullName>
    </recommendedName>
</protein>
<organism evidence="1 2">
    <name type="scientific">Polaribacter aestuariivivens</name>
    <dbReference type="NCBI Taxonomy" id="2304626"/>
    <lineage>
        <taxon>Bacteria</taxon>
        <taxon>Pseudomonadati</taxon>
        <taxon>Bacteroidota</taxon>
        <taxon>Flavobacteriia</taxon>
        <taxon>Flavobacteriales</taxon>
        <taxon>Flavobacteriaceae</taxon>
    </lineage>
</organism>
<accession>A0A5S3N7V7</accession>
<evidence type="ECO:0000313" key="2">
    <source>
        <dbReference type="Proteomes" id="UP000307140"/>
    </source>
</evidence>
<comment type="caution">
    <text evidence="1">The sequence shown here is derived from an EMBL/GenBank/DDBJ whole genome shotgun (WGS) entry which is preliminary data.</text>
</comment>
<name>A0A5S3N7V7_9FLAO</name>
<dbReference type="PROSITE" id="PS51257">
    <property type="entry name" value="PROKAR_LIPOPROTEIN"/>
    <property type="match status" value="1"/>
</dbReference>
<dbReference type="EMBL" id="VANR01000002">
    <property type="protein sequence ID" value="TMM31410.1"/>
    <property type="molecule type" value="Genomic_DNA"/>
</dbReference>
<dbReference type="OrthoDB" id="1187383at2"/>
<evidence type="ECO:0008006" key="3">
    <source>
        <dbReference type="Google" id="ProtNLM"/>
    </source>
</evidence>
<keyword evidence="2" id="KW-1185">Reference proteome</keyword>
<dbReference type="AlphaFoldDB" id="A0A5S3N7V7"/>
<sequence>MNNSRIVLLILISIFVYSCQKKQEQKEDSINGLWIIKKVTMGDNQMTPIARWVRFNKDSTQTSGNGWLQHSEGSWSLNKNNQLIVKNTNGLLDKSEPFTVNFENGNMIWNRTEEGENVSVLLERTEVIPKSEGNRLMGLWKIETISIDDKNVTSTLNPDDNATLFLRWDNTYVLENYPQGKIYGVYKVHGHKPEIQMVNYGDKPQFQFYQFLIEKNKLILKSTDQKTKLELKRIYQFLK</sequence>
<proteinExistence type="predicted"/>